<keyword evidence="5" id="KW-0479">Metal-binding</keyword>
<name>A0A3D9HNH6_9FLAO</name>
<proteinExistence type="inferred from homology"/>
<dbReference type="InterPro" id="IPR029149">
    <property type="entry name" value="Creatin/AminoP/Spt16_N"/>
</dbReference>
<keyword evidence="6" id="KW-0378">Hydrolase</keyword>
<evidence type="ECO:0000256" key="4">
    <source>
        <dbReference type="ARBA" id="ARBA00012574"/>
    </source>
</evidence>
<evidence type="ECO:0000256" key="5">
    <source>
        <dbReference type="ARBA" id="ARBA00022723"/>
    </source>
</evidence>
<dbReference type="GO" id="GO:0070006">
    <property type="term" value="F:metalloaminopeptidase activity"/>
    <property type="evidence" value="ECO:0007669"/>
    <property type="project" value="InterPro"/>
</dbReference>
<dbReference type="Gene3D" id="3.90.230.10">
    <property type="entry name" value="Creatinase/methionine aminopeptidase superfamily"/>
    <property type="match status" value="1"/>
</dbReference>
<keyword evidence="9" id="KW-0645">Protease</keyword>
<evidence type="ECO:0000256" key="3">
    <source>
        <dbReference type="ARBA" id="ARBA00008766"/>
    </source>
</evidence>
<dbReference type="Proteomes" id="UP000256629">
    <property type="component" value="Unassembled WGS sequence"/>
</dbReference>
<dbReference type="AlphaFoldDB" id="A0A3D9HNH6"/>
<dbReference type="GO" id="GO:0030145">
    <property type="term" value="F:manganese ion binding"/>
    <property type="evidence" value="ECO:0007669"/>
    <property type="project" value="InterPro"/>
</dbReference>
<keyword evidence="10" id="KW-1185">Reference proteome</keyword>
<comment type="caution">
    <text evidence="9">The sequence shown here is derived from an EMBL/GenBank/DDBJ whole genome shotgun (WGS) entry which is preliminary data.</text>
</comment>
<dbReference type="EC" id="3.4.11.9" evidence="4"/>
<evidence type="ECO:0000256" key="1">
    <source>
        <dbReference type="ARBA" id="ARBA00001424"/>
    </source>
</evidence>
<dbReference type="RefSeq" id="WP_116039369.1">
    <property type="nucleotide sequence ID" value="NZ_QRDX01000001.1"/>
</dbReference>
<comment type="catalytic activity">
    <reaction evidence="1">
        <text>Release of any N-terminal amino acid, including proline, that is linked to proline, even from a dipeptide or tripeptide.</text>
        <dbReference type="EC" id="3.4.11.9"/>
    </reaction>
</comment>
<protein>
    <recommendedName>
        <fullName evidence="4">Xaa-Pro aminopeptidase</fullName>
        <ecNumber evidence="4">3.4.11.9</ecNumber>
    </recommendedName>
</protein>
<gene>
    <name evidence="9" type="ORF">DFQ02_101478</name>
</gene>
<dbReference type="CDD" id="cd01087">
    <property type="entry name" value="Prolidase"/>
    <property type="match status" value="1"/>
</dbReference>
<comment type="cofactor">
    <cofactor evidence="2">
        <name>Mn(2+)</name>
        <dbReference type="ChEBI" id="CHEBI:29035"/>
    </cofactor>
</comment>
<dbReference type="Pfam" id="PF05195">
    <property type="entry name" value="AMP_N"/>
    <property type="match status" value="1"/>
</dbReference>
<dbReference type="SMART" id="SM01011">
    <property type="entry name" value="AMP_N"/>
    <property type="match status" value="1"/>
</dbReference>
<dbReference type="OrthoDB" id="9806388at2"/>
<evidence type="ECO:0000256" key="7">
    <source>
        <dbReference type="ARBA" id="ARBA00023211"/>
    </source>
</evidence>
<dbReference type="InterPro" id="IPR007865">
    <property type="entry name" value="Aminopep_P_N"/>
</dbReference>
<accession>A0A3D9HNH6</accession>
<evidence type="ECO:0000313" key="9">
    <source>
        <dbReference type="EMBL" id="RED50446.1"/>
    </source>
</evidence>
<keyword evidence="7" id="KW-0464">Manganese</keyword>
<evidence type="ECO:0000256" key="2">
    <source>
        <dbReference type="ARBA" id="ARBA00001936"/>
    </source>
</evidence>
<dbReference type="SUPFAM" id="SSF55920">
    <property type="entry name" value="Creatinase/aminopeptidase"/>
    <property type="match status" value="1"/>
</dbReference>
<comment type="similarity">
    <text evidence="3">Belongs to the peptidase M24B family.</text>
</comment>
<dbReference type="PANTHER" id="PTHR43226:SF4">
    <property type="entry name" value="XAA-PRO AMINOPEPTIDASE 3"/>
    <property type="match status" value="1"/>
</dbReference>
<evidence type="ECO:0000256" key="6">
    <source>
        <dbReference type="ARBA" id="ARBA00022801"/>
    </source>
</evidence>
<dbReference type="Pfam" id="PF00557">
    <property type="entry name" value="Peptidase_M24"/>
    <property type="match status" value="1"/>
</dbReference>
<sequence length="430" mass="49705">MKYSSINNTLFIKNRKNFASKMKPNSLAVFNSNDIYPISADSTLPFQQHRDIFFLSGVDQEESILVLFPDSPKEKHREILFLKETNDHIAIWEGEKLTKEKAFEVSGIKTVYWLQDLEKIMFEIMTQCDTVYINTNEHYRSNVEVETREDRFTKWLKEKYPAHTVAKSNPILQRLRSVKDNIEINLIQHACNITEKGFRRILNFVKPGVWEYEIEAEYIHEFIRNRSNGFAYTPIIASGNNANVLHYIENNQQCKEGDLILMDVGAEYANYASDMTRTIPVSGKFSDRQKAVYNAVLKVKNEATKMLVPGTLWEAYHIEVGKIMTSELLSLGLLDKADVQNENPEWPAYKKYFMHGTSHHMGLDTHDYGILTEPMQANMVFTVEPGIYIPDEGFGVRLEDDVVIQERGEPINLMKNIPIEIEDIESIMNL</sequence>
<dbReference type="GO" id="GO:0006508">
    <property type="term" value="P:proteolysis"/>
    <property type="evidence" value="ECO:0007669"/>
    <property type="project" value="TreeGrafter"/>
</dbReference>
<feature type="domain" description="Aminopeptidase P N-terminal" evidence="8">
    <location>
        <begin position="6"/>
        <end position="142"/>
    </location>
</feature>
<dbReference type="InterPro" id="IPR036005">
    <property type="entry name" value="Creatinase/aminopeptidase-like"/>
</dbReference>
<evidence type="ECO:0000313" key="10">
    <source>
        <dbReference type="Proteomes" id="UP000256629"/>
    </source>
</evidence>
<dbReference type="EMBL" id="QRDX01000001">
    <property type="protein sequence ID" value="RED50446.1"/>
    <property type="molecule type" value="Genomic_DNA"/>
</dbReference>
<evidence type="ECO:0000259" key="8">
    <source>
        <dbReference type="SMART" id="SM01011"/>
    </source>
</evidence>
<dbReference type="Gene3D" id="3.40.350.10">
    <property type="entry name" value="Creatinase/prolidase N-terminal domain"/>
    <property type="match status" value="1"/>
</dbReference>
<keyword evidence="9" id="KW-0031">Aminopeptidase</keyword>
<dbReference type="PANTHER" id="PTHR43226">
    <property type="entry name" value="XAA-PRO AMINOPEPTIDASE 3"/>
    <property type="match status" value="1"/>
</dbReference>
<dbReference type="InterPro" id="IPR052433">
    <property type="entry name" value="X-Pro_dipept-like"/>
</dbReference>
<reference evidence="9 10" key="1">
    <citation type="submission" date="2018-07" db="EMBL/GenBank/DDBJ databases">
        <title>Genomic Encyclopedia of Type Strains, Phase III (KMG-III): the genomes of soil and plant-associated and newly described type strains.</title>
        <authorList>
            <person name="Whitman W."/>
        </authorList>
    </citation>
    <scope>NUCLEOTIDE SEQUENCE [LARGE SCALE GENOMIC DNA]</scope>
    <source>
        <strain evidence="9 10">CECT 8487</strain>
    </source>
</reference>
<organism evidence="9 10">
    <name type="scientific">Seonamhaeicola aphaedonensis</name>
    <dbReference type="NCBI Taxonomy" id="1461338"/>
    <lineage>
        <taxon>Bacteria</taxon>
        <taxon>Pseudomonadati</taxon>
        <taxon>Bacteroidota</taxon>
        <taxon>Flavobacteriia</taxon>
        <taxon>Flavobacteriales</taxon>
        <taxon>Flavobacteriaceae</taxon>
    </lineage>
</organism>
<dbReference type="InterPro" id="IPR000994">
    <property type="entry name" value="Pept_M24"/>
</dbReference>
<dbReference type="SUPFAM" id="SSF53092">
    <property type="entry name" value="Creatinase/prolidase N-terminal domain"/>
    <property type="match status" value="1"/>
</dbReference>